<proteinExistence type="predicted"/>
<dbReference type="EMBL" id="QJKK01000005">
    <property type="protein sequence ID" value="RAL24112.1"/>
    <property type="molecule type" value="Genomic_DNA"/>
</dbReference>
<reference evidence="1 2" key="2">
    <citation type="submission" date="2018-06" db="EMBL/GenBank/DDBJ databases">
        <authorList>
            <person name="Zhirakovskaya E."/>
        </authorList>
    </citation>
    <scope>NUCLEOTIDE SEQUENCE [LARGE SCALE GENOMIC DNA]</scope>
    <source>
        <strain evidence="1 2">FBKL4.011</strain>
    </source>
</reference>
<dbReference type="AlphaFoldDB" id="A0A364K426"/>
<gene>
    <name evidence="1" type="ORF">DL897_10495</name>
</gene>
<dbReference type="PANTHER" id="PTHR34822:SF1">
    <property type="entry name" value="GRPB FAMILY PROTEIN"/>
    <property type="match status" value="1"/>
</dbReference>
<dbReference type="InterPro" id="IPR043519">
    <property type="entry name" value="NT_sf"/>
</dbReference>
<dbReference type="Pfam" id="PF04229">
    <property type="entry name" value="GrpB"/>
    <property type="match status" value="1"/>
</dbReference>
<keyword evidence="2" id="KW-1185">Reference proteome</keyword>
<reference evidence="1 2" key="1">
    <citation type="submission" date="2018-06" db="EMBL/GenBank/DDBJ databases">
        <title>Thermoflavimicrobium daqus sp. nov., a thermophilic microbe isolated from Moutai-flavour Daqu.</title>
        <authorList>
            <person name="Wang X."/>
            <person name="Zhou H."/>
        </authorList>
    </citation>
    <scope>NUCLEOTIDE SEQUENCE [LARGE SCALE GENOMIC DNA]</scope>
    <source>
        <strain evidence="1 2">FBKL4.011</strain>
    </source>
</reference>
<evidence type="ECO:0000313" key="1">
    <source>
        <dbReference type="EMBL" id="RAL24112.1"/>
    </source>
</evidence>
<dbReference type="RefSeq" id="WP_113659105.1">
    <property type="nucleotide sequence ID" value="NZ_KZ845667.1"/>
</dbReference>
<sequence length="181" mass="21355">MSDPVIVVPYDPQWIKLFHETAHQLRTILGDRAVRIDHIGSTSIPGLDAKPIIDIQISVPSLDHPHELIDPLEKEGFRFRQHNPDRSKCFFREPLGNRRTHIHVRQEGSWSQQLTLLFRDYLRNHPKDCKAYAELKYQLAKLYMYDRPKYTESKAPFIWTILQKADLWSREIGWKPKDTDA</sequence>
<evidence type="ECO:0008006" key="3">
    <source>
        <dbReference type="Google" id="ProtNLM"/>
    </source>
</evidence>
<dbReference type="Gene3D" id="3.30.460.10">
    <property type="entry name" value="Beta Polymerase, domain 2"/>
    <property type="match status" value="1"/>
</dbReference>
<dbReference type="Proteomes" id="UP000251213">
    <property type="component" value="Unassembled WGS sequence"/>
</dbReference>
<dbReference type="OrthoDB" id="9799092at2"/>
<organism evidence="1 2">
    <name type="scientific">Thermoflavimicrobium daqui</name>
    <dbReference type="NCBI Taxonomy" id="2137476"/>
    <lineage>
        <taxon>Bacteria</taxon>
        <taxon>Bacillati</taxon>
        <taxon>Bacillota</taxon>
        <taxon>Bacilli</taxon>
        <taxon>Bacillales</taxon>
        <taxon>Thermoactinomycetaceae</taxon>
        <taxon>Thermoflavimicrobium</taxon>
    </lineage>
</organism>
<comment type="caution">
    <text evidence="1">The sequence shown here is derived from an EMBL/GenBank/DDBJ whole genome shotgun (WGS) entry which is preliminary data.</text>
</comment>
<dbReference type="InterPro" id="IPR007344">
    <property type="entry name" value="GrpB/CoaE"/>
</dbReference>
<name>A0A364K426_9BACL</name>
<evidence type="ECO:0000313" key="2">
    <source>
        <dbReference type="Proteomes" id="UP000251213"/>
    </source>
</evidence>
<protein>
    <recommendedName>
        <fullName evidence="3">GrpB family protein</fullName>
    </recommendedName>
</protein>
<dbReference type="SUPFAM" id="SSF81301">
    <property type="entry name" value="Nucleotidyltransferase"/>
    <property type="match status" value="1"/>
</dbReference>
<accession>A0A364K426</accession>
<dbReference type="PANTHER" id="PTHR34822">
    <property type="entry name" value="GRPB DOMAIN PROTEIN (AFU_ORTHOLOGUE AFUA_1G01530)"/>
    <property type="match status" value="1"/>
</dbReference>